<feature type="compositionally biased region" description="Basic and acidic residues" evidence="9">
    <location>
        <begin position="86"/>
        <end position="99"/>
    </location>
</feature>
<comment type="caution">
    <text evidence="11">The sequence shown here is derived from an EMBL/GenBank/DDBJ whole genome shotgun (WGS) entry which is preliminary data.</text>
</comment>
<dbReference type="PANTHER" id="PTHR14003:SF23">
    <property type="entry name" value="ZINC FINGER PROTEIN 143"/>
    <property type="match status" value="1"/>
</dbReference>
<reference evidence="11 12" key="1">
    <citation type="submission" date="2024-09" db="EMBL/GenBank/DDBJ databases">
        <title>A chromosome-level genome assembly of Gray's grenadier anchovy, Coilia grayii.</title>
        <authorList>
            <person name="Fu Z."/>
        </authorList>
    </citation>
    <scope>NUCLEOTIDE SEQUENCE [LARGE SCALE GENOMIC DNA]</scope>
    <source>
        <strain evidence="11">G4</strain>
        <tissue evidence="11">Muscle</tissue>
    </source>
</reference>
<dbReference type="GO" id="GO:0003677">
    <property type="term" value="F:DNA binding"/>
    <property type="evidence" value="ECO:0007669"/>
    <property type="project" value="UniProtKB-KW"/>
</dbReference>
<evidence type="ECO:0000256" key="8">
    <source>
        <dbReference type="PROSITE-ProRule" id="PRU00042"/>
    </source>
</evidence>
<dbReference type="SUPFAM" id="SSF57667">
    <property type="entry name" value="beta-beta-alpha zinc fingers"/>
    <property type="match status" value="3"/>
</dbReference>
<organism evidence="11 12">
    <name type="scientific">Coilia grayii</name>
    <name type="common">Gray's grenadier anchovy</name>
    <dbReference type="NCBI Taxonomy" id="363190"/>
    <lineage>
        <taxon>Eukaryota</taxon>
        <taxon>Metazoa</taxon>
        <taxon>Chordata</taxon>
        <taxon>Craniata</taxon>
        <taxon>Vertebrata</taxon>
        <taxon>Euteleostomi</taxon>
        <taxon>Actinopterygii</taxon>
        <taxon>Neopterygii</taxon>
        <taxon>Teleostei</taxon>
        <taxon>Clupei</taxon>
        <taxon>Clupeiformes</taxon>
        <taxon>Clupeoidei</taxon>
        <taxon>Engraulidae</taxon>
        <taxon>Coilinae</taxon>
        <taxon>Coilia</taxon>
    </lineage>
</organism>
<feature type="region of interest" description="Disordered" evidence="9">
    <location>
        <begin position="248"/>
        <end position="291"/>
    </location>
</feature>
<dbReference type="SMART" id="SM00355">
    <property type="entry name" value="ZnF_C2H2"/>
    <property type="match status" value="5"/>
</dbReference>
<dbReference type="InterPro" id="IPR036236">
    <property type="entry name" value="Znf_C2H2_sf"/>
</dbReference>
<dbReference type="FunFam" id="3.30.160.60:FF:000072">
    <property type="entry name" value="zinc finger protein 143 isoform X1"/>
    <property type="match status" value="1"/>
</dbReference>
<comment type="subcellular location">
    <subcellularLocation>
        <location evidence="1">Nucleus</location>
    </subcellularLocation>
</comment>
<evidence type="ECO:0000256" key="7">
    <source>
        <dbReference type="ARBA" id="ARBA00023242"/>
    </source>
</evidence>
<name>A0ABD1IUS1_9TELE</name>
<dbReference type="AlphaFoldDB" id="A0ABD1IUS1"/>
<evidence type="ECO:0000256" key="6">
    <source>
        <dbReference type="ARBA" id="ARBA00023125"/>
    </source>
</evidence>
<evidence type="ECO:0000256" key="1">
    <source>
        <dbReference type="ARBA" id="ARBA00004123"/>
    </source>
</evidence>
<evidence type="ECO:0000313" key="11">
    <source>
        <dbReference type="EMBL" id="KAL2078728.1"/>
    </source>
</evidence>
<keyword evidence="5" id="KW-0862">Zinc</keyword>
<evidence type="ECO:0000313" key="12">
    <source>
        <dbReference type="Proteomes" id="UP001591681"/>
    </source>
</evidence>
<protein>
    <recommendedName>
        <fullName evidence="10">C2H2-type domain-containing protein</fullName>
    </recommendedName>
</protein>
<evidence type="ECO:0000256" key="5">
    <source>
        <dbReference type="ARBA" id="ARBA00022833"/>
    </source>
</evidence>
<evidence type="ECO:0000256" key="9">
    <source>
        <dbReference type="SAM" id="MobiDB-lite"/>
    </source>
</evidence>
<dbReference type="FunFam" id="3.30.160.60:FF:002455">
    <property type="entry name" value="FI03704p"/>
    <property type="match status" value="1"/>
</dbReference>
<dbReference type="Gene3D" id="3.30.160.60">
    <property type="entry name" value="Classic Zinc Finger"/>
    <property type="match status" value="4"/>
</dbReference>
<dbReference type="GO" id="GO:0008270">
    <property type="term" value="F:zinc ion binding"/>
    <property type="evidence" value="ECO:0007669"/>
    <property type="project" value="UniProtKB-KW"/>
</dbReference>
<feature type="domain" description="C2H2-type" evidence="10">
    <location>
        <begin position="474"/>
        <end position="501"/>
    </location>
</feature>
<feature type="domain" description="C2H2-type" evidence="10">
    <location>
        <begin position="418"/>
        <end position="445"/>
    </location>
</feature>
<dbReference type="PROSITE" id="PS50157">
    <property type="entry name" value="ZINC_FINGER_C2H2_2"/>
    <property type="match status" value="5"/>
</dbReference>
<dbReference type="FunFam" id="3.30.160.60:FF:000204">
    <property type="entry name" value="Zinc finger protein 331"/>
    <property type="match status" value="1"/>
</dbReference>
<keyword evidence="7" id="KW-0539">Nucleus</keyword>
<dbReference type="PANTHER" id="PTHR14003">
    <property type="entry name" value="TRANSCRIPTIONAL REPRESSOR PROTEIN YY"/>
    <property type="match status" value="1"/>
</dbReference>
<keyword evidence="12" id="KW-1185">Reference proteome</keyword>
<gene>
    <name evidence="11" type="ORF">ACEWY4_026413</name>
</gene>
<keyword evidence="4 8" id="KW-0863">Zinc-finger</keyword>
<dbReference type="Pfam" id="PF00096">
    <property type="entry name" value="zf-C2H2"/>
    <property type="match status" value="4"/>
</dbReference>
<keyword evidence="2" id="KW-0479">Metal-binding</keyword>
<feature type="domain" description="C2H2-type" evidence="10">
    <location>
        <begin position="502"/>
        <end position="529"/>
    </location>
</feature>
<dbReference type="GO" id="GO:0005634">
    <property type="term" value="C:nucleus"/>
    <property type="evidence" value="ECO:0007669"/>
    <property type="project" value="UniProtKB-SubCell"/>
</dbReference>
<dbReference type="PROSITE" id="PS00028">
    <property type="entry name" value="ZINC_FINGER_C2H2_1"/>
    <property type="match status" value="5"/>
</dbReference>
<dbReference type="InterPro" id="IPR013087">
    <property type="entry name" value="Znf_C2H2_type"/>
</dbReference>
<sequence>MFMSTSYSHESKPASWLCVSLSIHCFLLRTTKIDRLNERVSRLLTAAVNEVLELVRDTVSEYQEKTSRTQRENERLRKRLRNSLKSSREAKRALAEQHSRLSPPLSSTLPEQQRRQDIEPDQTPDARQASDLTGDEVKPGSGDTRVRKAKMETGNAHTFTDTVDQKPMADMIIELDGPKDTPQAPMECAVESELLILENGETCSISSIPTSVARSRCMGSKTITLPASPEMTGFSPSCSFEISDVRTLQQGDHGNHERASTRLSAVRHKATQSSVHPRGPSYPPHQNQTSDYHIKTEPSADMSMGTQLADESFDQAEGLNLLHSSLSTYSHPVDTNRDFDLMANLSSTQPQPLTARFAYSDHLHQQASSSDVWLSGSPHPNRSASPSQSYLCVECGKAYGSLAELRAHERSHPGAKRHVCPVCGRSFGGSGDLNKHVRIHTGEKPYTCGVCGKSFRRADHLQTHRRVHTGERPYVCGVCGQRFSVSTSLQKHKLTHSGDRPCECPVCGKTFRLSSQLKRHEHTHKHRQGSVRR</sequence>
<evidence type="ECO:0000256" key="2">
    <source>
        <dbReference type="ARBA" id="ARBA00022723"/>
    </source>
</evidence>
<feature type="compositionally biased region" description="Low complexity" evidence="9">
    <location>
        <begin position="101"/>
        <end position="110"/>
    </location>
</feature>
<dbReference type="FunFam" id="3.30.160.60:FF:000624">
    <property type="entry name" value="zinc finger protein 697"/>
    <property type="match status" value="1"/>
</dbReference>
<evidence type="ECO:0000259" key="10">
    <source>
        <dbReference type="PROSITE" id="PS50157"/>
    </source>
</evidence>
<dbReference type="Pfam" id="PF13912">
    <property type="entry name" value="zf-C2H2_6"/>
    <property type="match status" value="1"/>
</dbReference>
<proteinExistence type="predicted"/>
<keyword evidence="6" id="KW-0238">DNA-binding</keyword>
<feature type="domain" description="C2H2-type" evidence="10">
    <location>
        <begin position="390"/>
        <end position="417"/>
    </location>
</feature>
<keyword evidence="3" id="KW-0677">Repeat</keyword>
<evidence type="ECO:0000256" key="3">
    <source>
        <dbReference type="ARBA" id="ARBA00022737"/>
    </source>
</evidence>
<feature type="domain" description="C2H2-type" evidence="10">
    <location>
        <begin position="446"/>
        <end position="473"/>
    </location>
</feature>
<accession>A0ABD1IUS1</accession>
<dbReference type="Proteomes" id="UP001591681">
    <property type="component" value="Unassembled WGS sequence"/>
</dbReference>
<dbReference type="EMBL" id="JBHFQA010000023">
    <property type="protein sequence ID" value="KAL2078728.1"/>
    <property type="molecule type" value="Genomic_DNA"/>
</dbReference>
<feature type="region of interest" description="Disordered" evidence="9">
    <location>
        <begin position="80"/>
        <end position="144"/>
    </location>
</feature>
<evidence type="ECO:0000256" key="4">
    <source>
        <dbReference type="ARBA" id="ARBA00022771"/>
    </source>
</evidence>